<feature type="transmembrane region" description="Helical" evidence="1">
    <location>
        <begin position="58"/>
        <end position="78"/>
    </location>
</feature>
<evidence type="ECO:0000313" key="3">
    <source>
        <dbReference type="Proteomes" id="UP000184016"/>
    </source>
</evidence>
<evidence type="ECO:0000313" key="2">
    <source>
        <dbReference type="EMBL" id="SHJ82111.1"/>
    </source>
</evidence>
<proteinExistence type="predicted"/>
<accession>A0A1M6MF64</accession>
<dbReference type="Pfam" id="PF18936">
    <property type="entry name" value="DUF5684"/>
    <property type="match status" value="1"/>
</dbReference>
<dbReference type="AlphaFoldDB" id="A0A1M6MF64"/>
<keyword evidence="1" id="KW-1133">Transmembrane helix</keyword>
<feature type="transmembrane region" description="Helical" evidence="1">
    <location>
        <begin position="90"/>
        <end position="110"/>
    </location>
</feature>
<keyword evidence="3" id="KW-1185">Reference proteome</keyword>
<dbReference type="Proteomes" id="UP000184016">
    <property type="component" value="Unassembled WGS sequence"/>
</dbReference>
<reference evidence="3" key="1">
    <citation type="submission" date="2016-11" db="EMBL/GenBank/DDBJ databases">
        <authorList>
            <person name="Varghese N."/>
            <person name="Submissions S."/>
        </authorList>
    </citation>
    <scope>NUCLEOTIDE SEQUENCE [LARGE SCALE GENOMIC DNA]</scope>
    <source>
        <strain evidence="3">USBA-503</strain>
    </source>
</reference>
<keyword evidence="1" id="KW-0812">Transmembrane</keyword>
<dbReference type="InterPro" id="IPR043739">
    <property type="entry name" value="DUF5684"/>
</dbReference>
<gene>
    <name evidence="2" type="ORF">SAMN05443507_10436</name>
</gene>
<organism evidence="2 3">
    <name type="scientific">Alicyclobacillus tolerans</name>
    <dbReference type="NCBI Taxonomy" id="90970"/>
    <lineage>
        <taxon>Bacteria</taxon>
        <taxon>Bacillati</taxon>
        <taxon>Bacillota</taxon>
        <taxon>Bacilli</taxon>
        <taxon>Bacillales</taxon>
        <taxon>Alicyclobacillaceae</taxon>
        <taxon>Alicyclobacillus</taxon>
    </lineage>
</organism>
<keyword evidence="1" id="KW-0472">Membrane</keyword>
<protein>
    <submittedName>
        <fullName evidence="2">Uncharacterized protein</fullName>
    </submittedName>
</protein>
<dbReference type="EMBL" id="FRAF01000004">
    <property type="protein sequence ID" value="SHJ82111.1"/>
    <property type="molecule type" value="Genomic_DNA"/>
</dbReference>
<name>A0A1M6MF64_9BACL</name>
<feature type="transmembrane region" description="Helical" evidence="1">
    <location>
        <begin position="6"/>
        <end position="27"/>
    </location>
</feature>
<evidence type="ECO:0000256" key="1">
    <source>
        <dbReference type="SAM" id="Phobius"/>
    </source>
</evidence>
<sequence>MGGIILFYGFISITFYVLNALAFMNLAKLAGRRDIAWMAWVPVANRVQQLLLIRKNGAWVLILLIPIVNIVFLILWQVKLLQAYDKSGAWVWMYIFLTPVYEIMWIVWGFSDKTRYVLTAPFNNSTVGGTLNM</sequence>
<dbReference type="RefSeq" id="WP_238413436.1">
    <property type="nucleotide sequence ID" value="NZ_FRAF01000004.1"/>
</dbReference>
<dbReference type="STRING" id="1830138.SAMN05443507_10436"/>